<name>A0A4Q1BJV4_TREME</name>
<keyword evidence="2" id="KW-1185">Reference proteome</keyword>
<sequence length="100" mass="10236">MNNRVISAKAFANSTSETVLGAGTTTTWEPKAVIMATSPDLGSVGRVRTSTSSGDPVPFFLPSVLKTSCVRLPKFVLGTGPAGIQSLDLPACWEGGPVGA</sequence>
<reference evidence="1 2" key="1">
    <citation type="submission" date="2016-06" db="EMBL/GenBank/DDBJ databases">
        <title>Evolution of pathogenesis and genome organization in the Tremellales.</title>
        <authorList>
            <person name="Cuomo C."/>
            <person name="Litvintseva A."/>
            <person name="Heitman J."/>
            <person name="Chen Y."/>
            <person name="Sun S."/>
            <person name="Springer D."/>
            <person name="Dromer F."/>
            <person name="Young S."/>
            <person name="Zeng Q."/>
            <person name="Chapman S."/>
            <person name="Gujja S."/>
            <person name="Saif S."/>
            <person name="Birren B."/>
        </authorList>
    </citation>
    <scope>NUCLEOTIDE SEQUENCE [LARGE SCALE GENOMIC DNA]</scope>
    <source>
        <strain evidence="1 2">ATCC 28783</strain>
    </source>
</reference>
<dbReference type="Proteomes" id="UP000289152">
    <property type="component" value="Unassembled WGS sequence"/>
</dbReference>
<dbReference type="InParanoid" id="A0A4Q1BJV4"/>
<dbReference type="AlphaFoldDB" id="A0A4Q1BJV4"/>
<comment type="caution">
    <text evidence="1">The sequence shown here is derived from an EMBL/GenBank/DDBJ whole genome shotgun (WGS) entry which is preliminary data.</text>
</comment>
<proteinExistence type="predicted"/>
<gene>
    <name evidence="1" type="ORF">M231_04700</name>
</gene>
<evidence type="ECO:0000313" key="2">
    <source>
        <dbReference type="Proteomes" id="UP000289152"/>
    </source>
</evidence>
<protein>
    <submittedName>
        <fullName evidence="1">Uncharacterized protein</fullName>
    </submittedName>
</protein>
<organism evidence="1 2">
    <name type="scientific">Tremella mesenterica</name>
    <name type="common">Jelly fungus</name>
    <dbReference type="NCBI Taxonomy" id="5217"/>
    <lineage>
        <taxon>Eukaryota</taxon>
        <taxon>Fungi</taxon>
        <taxon>Dikarya</taxon>
        <taxon>Basidiomycota</taxon>
        <taxon>Agaricomycotina</taxon>
        <taxon>Tremellomycetes</taxon>
        <taxon>Tremellales</taxon>
        <taxon>Tremellaceae</taxon>
        <taxon>Tremella</taxon>
    </lineage>
</organism>
<evidence type="ECO:0000313" key="1">
    <source>
        <dbReference type="EMBL" id="RXK38031.1"/>
    </source>
</evidence>
<dbReference type="EMBL" id="SDIL01000055">
    <property type="protein sequence ID" value="RXK38031.1"/>
    <property type="molecule type" value="Genomic_DNA"/>
</dbReference>
<accession>A0A4Q1BJV4</accession>